<comment type="caution">
    <text evidence="1">The sequence shown here is derived from an EMBL/GenBank/DDBJ whole genome shotgun (WGS) entry which is preliminary data.</text>
</comment>
<keyword evidence="2" id="KW-1185">Reference proteome</keyword>
<evidence type="ECO:0008006" key="3">
    <source>
        <dbReference type="Google" id="ProtNLM"/>
    </source>
</evidence>
<dbReference type="Pfam" id="PF07931">
    <property type="entry name" value="CPT"/>
    <property type="match status" value="1"/>
</dbReference>
<name>A0ABN2DQM7_9ACTN</name>
<reference evidence="1 2" key="1">
    <citation type="journal article" date="2019" name="Int. J. Syst. Evol. Microbiol.">
        <title>The Global Catalogue of Microorganisms (GCM) 10K type strain sequencing project: providing services to taxonomists for standard genome sequencing and annotation.</title>
        <authorList>
            <consortium name="The Broad Institute Genomics Platform"/>
            <consortium name="The Broad Institute Genome Sequencing Center for Infectious Disease"/>
            <person name="Wu L."/>
            <person name="Ma J."/>
        </authorList>
    </citation>
    <scope>NUCLEOTIDE SEQUENCE [LARGE SCALE GENOMIC DNA]</scope>
    <source>
        <strain evidence="1 2">JCM 15572</strain>
    </source>
</reference>
<protein>
    <recommendedName>
        <fullName evidence="3">Chloramphenicol phosphotransferase</fullName>
    </recommendedName>
</protein>
<dbReference type="InterPro" id="IPR027417">
    <property type="entry name" value="P-loop_NTPase"/>
</dbReference>
<gene>
    <name evidence="1" type="ORF">GCM10009804_45010</name>
</gene>
<organism evidence="1 2">
    <name type="scientific">Kribbella hippodromi</name>
    <dbReference type="NCBI Taxonomy" id="434347"/>
    <lineage>
        <taxon>Bacteria</taxon>
        <taxon>Bacillati</taxon>
        <taxon>Actinomycetota</taxon>
        <taxon>Actinomycetes</taxon>
        <taxon>Propionibacteriales</taxon>
        <taxon>Kribbellaceae</taxon>
        <taxon>Kribbella</taxon>
    </lineage>
</organism>
<accession>A0ABN2DQM7</accession>
<dbReference type="EMBL" id="BAAAPH010000014">
    <property type="protein sequence ID" value="GAA1583547.1"/>
    <property type="molecule type" value="Genomic_DNA"/>
</dbReference>
<dbReference type="RefSeq" id="WP_344235902.1">
    <property type="nucleotide sequence ID" value="NZ_BAAAPH010000014.1"/>
</dbReference>
<dbReference type="Gene3D" id="3.40.50.300">
    <property type="entry name" value="P-loop containing nucleotide triphosphate hydrolases"/>
    <property type="match status" value="1"/>
</dbReference>
<evidence type="ECO:0000313" key="1">
    <source>
        <dbReference type="EMBL" id="GAA1583547.1"/>
    </source>
</evidence>
<proteinExistence type="predicted"/>
<dbReference type="Proteomes" id="UP001501705">
    <property type="component" value="Unassembled WGS sequence"/>
</dbReference>
<sequence length="201" mass="21629">MPGRLIALIGTSSVGKTTTARRMQDLLPDPWLVVGLDHFYDMFPSDWAGHPRGPGPGFWQDVVPDTDGKPRIITHYGAAGARLLTGMRAAVLALLNTGNDVILDEMPVDDTIMPAWRKALAGYDAYWVALQAPLDVIEQREDERNHGRHIGNARGHQGYGMDGPFDLVLDTAALSADARTTAIIDAFSNKSSPGSLVAPGS</sequence>
<evidence type="ECO:0000313" key="2">
    <source>
        <dbReference type="Proteomes" id="UP001501705"/>
    </source>
</evidence>
<dbReference type="SUPFAM" id="SSF52540">
    <property type="entry name" value="P-loop containing nucleoside triphosphate hydrolases"/>
    <property type="match status" value="1"/>
</dbReference>